<gene>
    <name evidence="1" type="ORF">SDC9_92025</name>
</gene>
<name>A0A644ZY34_9ZZZZ</name>
<organism evidence="1">
    <name type="scientific">bioreactor metagenome</name>
    <dbReference type="NCBI Taxonomy" id="1076179"/>
    <lineage>
        <taxon>unclassified sequences</taxon>
        <taxon>metagenomes</taxon>
        <taxon>ecological metagenomes</taxon>
    </lineage>
</organism>
<evidence type="ECO:0000313" key="1">
    <source>
        <dbReference type="EMBL" id="MPM45338.1"/>
    </source>
</evidence>
<accession>A0A644ZY34</accession>
<protein>
    <submittedName>
        <fullName evidence="1">Uncharacterized protein</fullName>
    </submittedName>
</protein>
<dbReference type="AlphaFoldDB" id="A0A644ZY34"/>
<proteinExistence type="predicted"/>
<dbReference type="EMBL" id="VSSQ01010835">
    <property type="protein sequence ID" value="MPM45338.1"/>
    <property type="molecule type" value="Genomic_DNA"/>
</dbReference>
<reference evidence="1" key="1">
    <citation type="submission" date="2019-08" db="EMBL/GenBank/DDBJ databases">
        <authorList>
            <person name="Kucharzyk K."/>
            <person name="Murdoch R.W."/>
            <person name="Higgins S."/>
            <person name="Loffler F."/>
        </authorList>
    </citation>
    <scope>NUCLEOTIDE SEQUENCE</scope>
</reference>
<sequence>MREYLRGVVYRGGEGRRSRVARQLAEPLRAVAAGGTGIFKQGHLPLRRIERRRHQIGVHMRRRIAPLRVHAKVFDVRPAESLKHAACQLSFRLHRIYRAPYLRRDRRGERCRLVGVHVKLYFHGVRYPGVAVIGVAGELFLVPALPVVKNVIAERFGTPIFCQILPGRGDQRRAGERRAAVLYRHFKVPAGVLHSLAHVHRGAGGDGRAGIRRASGIRLHIDDVVNLDPQRLGGHHRQHRRGPLPHLRAARIYTEFISVKSHLRRRSHIRLAGAGKTASVEAEGDADAPAETPLAPLREYLAPPPVVGKLRRL</sequence>
<comment type="caution">
    <text evidence="1">The sequence shown here is derived from an EMBL/GenBank/DDBJ whole genome shotgun (WGS) entry which is preliminary data.</text>
</comment>